<name>G0HCH8_CORVD</name>
<dbReference type="NCBIfam" id="NF033550">
    <property type="entry name" value="transpos_ISL3"/>
    <property type="match status" value="1"/>
</dbReference>
<dbReference type="Proteomes" id="UP000006659">
    <property type="component" value="Chromosome"/>
</dbReference>
<dbReference type="EMBL" id="CP002917">
    <property type="protein sequence ID" value="AEK36731.1"/>
    <property type="molecule type" value="Genomic_DNA"/>
</dbReference>
<evidence type="ECO:0000313" key="5">
    <source>
        <dbReference type="Proteomes" id="UP000006659"/>
    </source>
</evidence>
<proteinExistence type="predicted"/>
<dbReference type="PANTHER" id="PTHR33498:SF1">
    <property type="entry name" value="TRANSPOSASE FOR INSERTION SEQUENCE ELEMENT IS1557"/>
    <property type="match status" value="1"/>
</dbReference>
<feature type="domain" description="Transposase IS204/IS1001/IS1096/IS1165 zinc-finger" evidence="3">
    <location>
        <begin position="63"/>
        <end position="103"/>
    </location>
</feature>
<evidence type="ECO:0000259" key="3">
    <source>
        <dbReference type="Pfam" id="PF14690"/>
    </source>
</evidence>
<dbReference type="STRING" id="858619.CVAR_1376"/>
<feature type="region of interest" description="Disordered" evidence="1">
    <location>
        <begin position="1"/>
        <end position="22"/>
    </location>
</feature>
<reference evidence="4 5" key="1">
    <citation type="journal article" date="2011" name="BMC Genomics">
        <title>Complete genome sequence of Corynebacterium variabile DSM 44702 isolated from the surface of smear-ripened cheeses and insights into cheese ripening and flavor generation.</title>
        <authorList>
            <person name="Schroeder J."/>
            <person name="Maus I."/>
            <person name="Trost E."/>
            <person name="Tauch A."/>
        </authorList>
    </citation>
    <scope>NUCLEOTIDE SEQUENCE [LARGE SCALE GENOMIC DNA]</scope>
    <source>
        <strain evidence="5">DSM 44702 / JCM 12073 / NCIMB 30131</strain>
    </source>
</reference>
<protein>
    <submittedName>
        <fullName evidence="4">Transposase for insertion sequence element</fullName>
    </submittedName>
</protein>
<sequence length="457" mass="50219">MKVSNHHLVTPGSMSHPTVTPASAPNIVADTICRTAELGLSIDNAADAGNTTHLYCHPVTVTTACPHCGQVSRVRDHVDRRLTDLPIAGHPSILHVRTPRLTCGNEDCPVSIFRMPIRSAAADRQSVTLRVTRWILQRMATDAMSVAACARALGLGWKTVCRLATDACRHLAYGDTHRLDHVRVLGVDEHKWKHVRGDGSSSFVTVIVDLTPQVDGTGPARLLDMVPGRSADAFGDWLAARPQCFRDTVKTVTMDGYSGYAKAASQQIGKARQVMDPFHVVHLAANKLDLCRQRIQNETTGHRGRSGDPLYGIRRAMMTRIRLVTPAKAEKLDEVLTDDKHVAVQVTWQVYQQIIAAFDEPVARDGKRRLFKVLKRIKSGLPAGLGELATLGRTLWRKRSQILAYFDTGATNGPVEARLNGRLEHLRGIALGFRNLEHYILRSLIHSGGLRGAVDAL</sequence>
<dbReference type="Pfam" id="PF14690">
    <property type="entry name" value="Zn_ribbon_ISL3"/>
    <property type="match status" value="1"/>
</dbReference>
<feature type="domain" description="Transposase IS204/IS1001/IS1096/IS1165 DDE" evidence="2">
    <location>
        <begin position="185"/>
        <end position="442"/>
    </location>
</feature>
<accession>G0HCH8</accession>
<feature type="compositionally biased region" description="Polar residues" evidence="1">
    <location>
        <begin position="12"/>
        <end position="22"/>
    </location>
</feature>
<gene>
    <name evidence="4" type="ordered locus">CVAR_1376</name>
</gene>
<dbReference type="InterPro" id="IPR002560">
    <property type="entry name" value="Transposase_DDE"/>
</dbReference>
<dbReference type="Pfam" id="PF01610">
    <property type="entry name" value="DDE_Tnp_ISL3"/>
    <property type="match status" value="1"/>
</dbReference>
<dbReference type="KEGG" id="cva:CVAR_1376"/>
<dbReference type="InterPro" id="IPR029261">
    <property type="entry name" value="Transposase_Znf"/>
</dbReference>
<evidence type="ECO:0000256" key="1">
    <source>
        <dbReference type="SAM" id="MobiDB-lite"/>
    </source>
</evidence>
<dbReference type="eggNOG" id="COG3464">
    <property type="taxonomic scope" value="Bacteria"/>
</dbReference>
<dbReference type="HOGENOM" id="CLU_041900_3_3_11"/>
<organism evidence="4 5">
    <name type="scientific">Corynebacterium variabile (strain DSM 44702 / CIP 107183 / JCM 12073 / NCIMB 30131)</name>
    <name type="common">Corynebacterium mooreparkense</name>
    <dbReference type="NCBI Taxonomy" id="858619"/>
    <lineage>
        <taxon>Bacteria</taxon>
        <taxon>Bacillati</taxon>
        <taxon>Actinomycetota</taxon>
        <taxon>Actinomycetes</taxon>
        <taxon>Mycobacteriales</taxon>
        <taxon>Corynebacteriaceae</taxon>
        <taxon>Corynebacterium</taxon>
    </lineage>
</organism>
<dbReference type="InterPro" id="IPR047951">
    <property type="entry name" value="Transpos_ISL3"/>
</dbReference>
<dbReference type="PANTHER" id="PTHR33498">
    <property type="entry name" value="TRANSPOSASE FOR INSERTION SEQUENCE ELEMENT IS1557"/>
    <property type="match status" value="1"/>
</dbReference>
<dbReference type="AlphaFoldDB" id="G0HCH8"/>
<evidence type="ECO:0000313" key="4">
    <source>
        <dbReference type="EMBL" id="AEK36731.1"/>
    </source>
</evidence>
<evidence type="ECO:0000259" key="2">
    <source>
        <dbReference type="Pfam" id="PF01610"/>
    </source>
</evidence>